<dbReference type="OrthoDB" id="5418846at2"/>
<feature type="chain" id="PRO_5010332460" description="DUF3187 family protein" evidence="1">
    <location>
        <begin position="38"/>
        <end position="348"/>
    </location>
</feature>
<dbReference type="STRING" id="392333.SAMN05660860_01211"/>
<sequence length="348" mass="38278">MNCAFWMARNFRRRGSTRLCLMLAVLSLAWSAEPVHADEIRPFFSRNLHPIVQIFGLPPAEGGFLVAPGATDLRLVAEAANHFCGSVRDHANAFFDGETYRLTLAVRQGLAPRWELGLDVGLVAHDGGVLDAVVDEFHDLSGARDHGRDKVPRDELLYYYHRDGVTYLEMDRSGAGFSDVTLLLAYQLVVATEHRRRALALRGGVKLPTGDAARLHGSGATDVHVRLAGTDAQSLRALNLTLYASAGVLRLGRGDVLPQIQREWVGFATLGLGWKARNWLALKAQVDGHTAFFRDSCRKQINSPSAQLVFGGTFFLPRHWSLDLAASEDLVLGTAPDVSFHLSLGRRF</sequence>
<evidence type="ECO:0000313" key="3">
    <source>
        <dbReference type="Proteomes" id="UP000182146"/>
    </source>
</evidence>
<gene>
    <name evidence="2" type="ORF">SAMN05660860_01211</name>
</gene>
<evidence type="ECO:0000313" key="2">
    <source>
        <dbReference type="EMBL" id="SDL75971.1"/>
    </source>
</evidence>
<name>A0A1G9MPN3_9BACT</name>
<reference evidence="2 3" key="1">
    <citation type="submission" date="2016-10" db="EMBL/GenBank/DDBJ databases">
        <authorList>
            <person name="de Groot N.N."/>
        </authorList>
    </citation>
    <scope>NUCLEOTIDE SEQUENCE [LARGE SCALE GENOMIC DNA]</scope>
    <source>
        <strain evidence="2 3">DSM 17813</strain>
    </source>
</reference>
<protein>
    <recommendedName>
        <fullName evidence="4">DUF3187 family protein</fullName>
    </recommendedName>
</protein>
<proteinExistence type="predicted"/>
<dbReference type="RefSeq" id="WP_052445915.1">
    <property type="nucleotide sequence ID" value="NZ_FNGU01000002.1"/>
</dbReference>
<accession>A0A1G9MPN3</accession>
<dbReference type="Pfam" id="PF11383">
    <property type="entry name" value="DUF3187"/>
    <property type="match status" value="1"/>
</dbReference>
<keyword evidence="1" id="KW-0732">Signal</keyword>
<dbReference type="EMBL" id="FNGU01000002">
    <property type="protein sequence ID" value="SDL75971.1"/>
    <property type="molecule type" value="Genomic_DNA"/>
</dbReference>
<organism evidence="2 3">
    <name type="scientific">Geoalkalibacter ferrihydriticus</name>
    <dbReference type="NCBI Taxonomy" id="392333"/>
    <lineage>
        <taxon>Bacteria</taxon>
        <taxon>Pseudomonadati</taxon>
        <taxon>Thermodesulfobacteriota</taxon>
        <taxon>Desulfuromonadia</taxon>
        <taxon>Desulfuromonadales</taxon>
        <taxon>Geoalkalibacteraceae</taxon>
        <taxon>Geoalkalibacter</taxon>
    </lineage>
</organism>
<dbReference type="AlphaFoldDB" id="A0A1G9MPN3"/>
<evidence type="ECO:0008006" key="4">
    <source>
        <dbReference type="Google" id="ProtNLM"/>
    </source>
</evidence>
<evidence type="ECO:0000256" key="1">
    <source>
        <dbReference type="SAM" id="SignalP"/>
    </source>
</evidence>
<dbReference type="Proteomes" id="UP000182146">
    <property type="component" value="Unassembled WGS sequence"/>
</dbReference>
<feature type="signal peptide" evidence="1">
    <location>
        <begin position="1"/>
        <end position="37"/>
    </location>
</feature>
<dbReference type="InterPro" id="IPR021523">
    <property type="entry name" value="DUF3187"/>
</dbReference>